<keyword evidence="1" id="KW-0862">Zinc</keyword>
<sequence>MDLTFHISQDGKIPKRTYARGACERCRLRKKKCYHQKVNRQSGLSTPLRPTTQFVQYSPATTRGSRSPVGVSASQQLPGEPAEPKLQSAQQSSQAHMETQKNTSQPSRRDTCVHRFIGDLNPVVLFVDDGSTRLMRGRAHQRDVGVWLDRENEFIENGENAYPEELSSSSTRYQMSRQKRHSGRPGALLPPRQTQEALINIYFRRIHPVLPLVHEEDFQVQFRNGTVSPYLLQAICLVASKEGEAEPVLRLRDRAETMSPCRFSNLLYEDLCHAITMRLERQRMTLIQILALASLHASGPKSFEDASLFLAQAIHHAHTVGLHFLKCGPARHEKPLVTLFWCLWSLDRWIAAIHGRPLVIHDRDLGQQLTDVIDLFDSPFRVWLSLASILGEVMVVYRPTLDAPVDENKPEIPRFEELIAKCQAEDISLDQMLSFELAYHAIALLASRPWGLKAQPRSHALYLRQDLAVYRLATLLQMCAISQFAPLPTVAYSISLGFSISYKQLKRCQLPSTQYAAKKHLQTFYKSLEALSSTWWSAQVMTRLGQRALGGMQRVAGKASQLSPSHKKVPVATTSSNCEVYNIGPFHSEDTSEEVAEAAHDQQFCADEAVAPTDHQLLFDFEDLDTSGFNNFVTDPMFQDIDDQLGNFLNINIPKCPSDSAFINPDTMWNPDEFDFSCL</sequence>
<dbReference type="GO" id="GO:0008270">
    <property type="term" value="F:zinc ion binding"/>
    <property type="evidence" value="ECO:0007669"/>
    <property type="project" value="InterPro"/>
</dbReference>
<evidence type="ECO:0000313" key="9">
    <source>
        <dbReference type="Proteomes" id="UP000033540"/>
    </source>
</evidence>
<dbReference type="GO" id="GO:0000981">
    <property type="term" value="F:DNA-binding transcription factor activity, RNA polymerase II-specific"/>
    <property type="evidence" value="ECO:0007669"/>
    <property type="project" value="InterPro"/>
</dbReference>
<keyword evidence="5" id="KW-0539">Nucleus</keyword>
<organism evidence="8 9">
    <name type="scientific">Aspergillus parasiticus (strain ATCC 56775 / NRRL 5862 / SRRC 143 / SU-1)</name>
    <dbReference type="NCBI Taxonomy" id="1403190"/>
    <lineage>
        <taxon>Eukaryota</taxon>
        <taxon>Fungi</taxon>
        <taxon>Dikarya</taxon>
        <taxon>Ascomycota</taxon>
        <taxon>Pezizomycotina</taxon>
        <taxon>Eurotiomycetes</taxon>
        <taxon>Eurotiomycetidae</taxon>
        <taxon>Eurotiales</taxon>
        <taxon>Aspergillaceae</taxon>
        <taxon>Aspergillus</taxon>
        <taxon>Aspergillus subgen. Circumdati</taxon>
    </lineage>
</organism>
<evidence type="ECO:0000256" key="6">
    <source>
        <dbReference type="SAM" id="MobiDB-lite"/>
    </source>
</evidence>
<evidence type="ECO:0000256" key="2">
    <source>
        <dbReference type="ARBA" id="ARBA00023015"/>
    </source>
</evidence>
<gene>
    <name evidence="8" type="ORF">P875_00022160</name>
</gene>
<dbReference type="GO" id="GO:0003677">
    <property type="term" value="F:DNA binding"/>
    <property type="evidence" value="ECO:0007669"/>
    <property type="project" value="UniProtKB-KW"/>
</dbReference>
<dbReference type="Pfam" id="PF04082">
    <property type="entry name" value="Fungal_trans"/>
    <property type="match status" value="1"/>
</dbReference>
<reference evidence="8 9" key="1">
    <citation type="submission" date="2015-02" db="EMBL/GenBank/DDBJ databases">
        <title>Draft genome sequence of Aspergillus parasiticus SU-1.</title>
        <authorList>
            <person name="Yu J."/>
            <person name="Fedorova N."/>
            <person name="Yin Y."/>
            <person name="Losada L."/>
            <person name="Zafar N."/>
            <person name="Taujale R."/>
            <person name="Ehrlich K.C."/>
            <person name="Bhatnagar D."/>
            <person name="Cleveland T.E."/>
            <person name="Bennett J.W."/>
            <person name="Nierman W.C."/>
        </authorList>
    </citation>
    <scope>NUCLEOTIDE SEQUENCE [LARGE SCALE GENOMIC DNA]</scope>
    <source>
        <strain evidence="9">ATCC 56775 / NRRL 5862 / SRRC 143 / SU-1</strain>
    </source>
</reference>
<dbReference type="PANTHER" id="PTHR47171:SF6">
    <property type="entry name" value="SPECIFIC TRANSCRIPTION FACTOR, PUTATIVE (AFU_ORTHOLOGUE AFUA_2G06130)-RELATED"/>
    <property type="match status" value="1"/>
</dbReference>
<dbReference type="PANTHER" id="PTHR47171">
    <property type="entry name" value="FARA-RELATED"/>
    <property type="match status" value="1"/>
</dbReference>
<dbReference type="InterPro" id="IPR007219">
    <property type="entry name" value="XnlR_reg_dom"/>
</dbReference>
<dbReference type="SMART" id="SM00906">
    <property type="entry name" value="Fungal_trans"/>
    <property type="match status" value="1"/>
</dbReference>
<evidence type="ECO:0000259" key="7">
    <source>
        <dbReference type="SMART" id="SM00906"/>
    </source>
</evidence>
<proteinExistence type="predicted"/>
<evidence type="ECO:0000256" key="1">
    <source>
        <dbReference type="ARBA" id="ARBA00022833"/>
    </source>
</evidence>
<feature type="region of interest" description="Disordered" evidence="6">
    <location>
        <begin position="58"/>
        <end position="109"/>
    </location>
</feature>
<dbReference type="EMBL" id="JZEE01000336">
    <property type="protein sequence ID" value="KJK65797.1"/>
    <property type="molecule type" value="Genomic_DNA"/>
</dbReference>
<feature type="domain" description="Xylanolytic transcriptional activator regulatory" evidence="7">
    <location>
        <begin position="306"/>
        <end position="376"/>
    </location>
</feature>
<dbReference type="InterPro" id="IPR052073">
    <property type="entry name" value="Amide_Lactam_Regulators"/>
</dbReference>
<evidence type="ECO:0000256" key="4">
    <source>
        <dbReference type="ARBA" id="ARBA00023163"/>
    </source>
</evidence>
<keyword evidence="3" id="KW-0238">DNA-binding</keyword>
<protein>
    <submittedName>
        <fullName evidence="8">Fungal transcription factor regulatory middle homology region</fullName>
    </submittedName>
</protein>
<dbReference type="CDD" id="cd00067">
    <property type="entry name" value="GAL4"/>
    <property type="match status" value="1"/>
</dbReference>
<feature type="compositionally biased region" description="Polar residues" evidence="6">
    <location>
        <begin position="87"/>
        <end position="106"/>
    </location>
</feature>
<evidence type="ECO:0000256" key="3">
    <source>
        <dbReference type="ARBA" id="ARBA00023125"/>
    </source>
</evidence>
<dbReference type="AlphaFoldDB" id="A0A0F0IGC6"/>
<dbReference type="InterPro" id="IPR001138">
    <property type="entry name" value="Zn2Cys6_DnaBD"/>
</dbReference>
<evidence type="ECO:0000313" key="8">
    <source>
        <dbReference type="EMBL" id="KJK65797.1"/>
    </source>
</evidence>
<evidence type="ECO:0000256" key="5">
    <source>
        <dbReference type="ARBA" id="ARBA00023242"/>
    </source>
</evidence>
<comment type="caution">
    <text evidence="8">The sequence shown here is derived from an EMBL/GenBank/DDBJ whole genome shotgun (WGS) entry which is preliminary data.</text>
</comment>
<keyword evidence="4" id="KW-0804">Transcription</keyword>
<name>A0A0F0IGC6_ASPPU</name>
<accession>A0A0F0IGC6</accession>
<dbReference type="OrthoDB" id="10031947at2759"/>
<dbReference type="STRING" id="1403190.A0A0F0IGC6"/>
<dbReference type="GO" id="GO:0006351">
    <property type="term" value="P:DNA-templated transcription"/>
    <property type="evidence" value="ECO:0007669"/>
    <property type="project" value="InterPro"/>
</dbReference>
<dbReference type="CDD" id="cd12148">
    <property type="entry name" value="fungal_TF_MHR"/>
    <property type="match status" value="1"/>
</dbReference>
<keyword evidence="2" id="KW-0805">Transcription regulation</keyword>
<dbReference type="Proteomes" id="UP000033540">
    <property type="component" value="Unassembled WGS sequence"/>
</dbReference>